<dbReference type="PROSITE" id="PS51257">
    <property type="entry name" value="PROKAR_LIPOPROTEIN"/>
    <property type="match status" value="1"/>
</dbReference>
<dbReference type="InterPro" id="IPR043751">
    <property type="entry name" value="DUF5696"/>
</dbReference>
<proteinExistence type="predicted"/>
<dbReference type="EMBL" id="JBHSTE010000001">
    <property type="protein sequence ID" value="MFC6331844.1"/>
    <property type="molecule type" value="Genomic_DNA"/>
</dbReference>
<dbReference type="RefSeq" id="WP_379231500.1">
    <property type="nucleotide sequence ID" value="NZ_JBHSTE010000001.1"/>
</dbReference>
<sequence length="852" mass="95564">MRLAKKWIALFIAVVLLAGCASTQQANEAMEENNDNQVQNESTSLQAKPVSAAFTSNAVAGMKGMLENDQLQLYVSDETGEIAVVQKKSGEVWYSNPLERDADTMASGINKDMLSAQLKLDFYNSFGQINSINSYTDSVAHKQLKVEPIENGVKVTYQFGSAKRSSEDLPMRLSKERFEELTGQMEKAAQRALLIAYRENKDLEVYERNDSALQGLQLERALQAFDSIGYTEEDLIKDAEEHNLTQTKPEPRVFYASIVYTLDGDSLIATIPVEEIQYPDVFPVNMISMLSFFGAGDAQETGSILVPDGSGALIHFNNGKTKYPAYKQSVYGLDMSMETTEDANREQKVRLPVFGMIRENSAFLGIIEQGAAAALINADISGRLNSYNYVYPSFYVVNKGDVTLDANGQRRSLPKFQENPMNTDFSVRYVFLGKDQASYSAMAQYYQQYLQERNGLPQRISEASSSSTFYLELIGSITKLKHFAGIPYQALEPLTTFDQAKAIIAELEERKITELAVKYSGWFNGGLDHKVPSKVSVDSGIGGSKGMKNFVAYAEEKNIALFPETALLIANTNKGFNERNQASRTLREIPAVLYPLDLALNRRDREKSPSYIVSPRLVESYTKSMLKGVGQYDTSGIALRDLADLLNSDFLKNKQIDRVESEQISIQALQMIQEQHEQVLADGVNAYALPYVTNITNAPMTSSKFKIEDESIPFYQMVIRGYIDYAGSPYNLSTYTNDKQYILKTLEYGSNVYFKWIYEPNHSVKDTDQNDLFAVNYEIWLEKATQIYSEVNDFLQQVRTERIIGHEKLGEGLYKTTYENGMYVIVNYSQTSVTVDGKTINAEGYITGGDRS</sequence>
<dbReference type="Pfam" id="PF18952">
    <property type="entry name" value="DUF5696"/>
    <property type="match status" value="1"/>
</dbReference>
<dbReference type="Proteomes" id="UP001596233">
    <property type="component" value="Unassembled WGS sequence"/>
</dbReference>
<name>A0ABW1UZE6_9BACL</name>
<organism evidence="2 3">
    <name type="scientific">Paenibacillus septentrionalis</name>
    <dbReference type="NCBI Taxonomy" id="429342"/>
    <lineage>
        <taxon>Bacteria</taxon>
        <taxon>Bacillati</taxon>
        <taxon>Bacillota</taxon>
        <taxon>Bacilli</taxon>
        <taxon>Bacillales</taxon>
        <taxon>Paenibacillaceae</taxon>
        <taxon>Paenibacillus</taxon>
    </lineage>
</organism>
<protein>
    <submittedName>
        <fullName evidence="2">DUF5696 domain-containing protein</fullName>
    </submittedName>
</protein>
<accession>A0ABW1UZE6</accession>
<feature type="chain" id="PRO_5045810831" evidence="1">
    <location>
        <begin position="27"/>
        <end position="852"/>
    </location>
</feature>
<keyword evidence="1" id="KW-0732">Signal</keyword>
<keyword evidence="3" id="KW-1185">Reference proteome</keyword>
<evidence type="ECO:0000256" key="1">
    <source>
        <dbReference type="SAM" id="SignalP"/>
    </source>
</evidence>
<evidence type="ECO:0000313" key="3">
    <source>
        <dbReference type="Proteomes" id="UP001596233"/>
    </source>
</evidence>
<reference evidence="3" key="1">
    <citation type="journal article" date="2019" name="Int. J. Syst. Evol. Microbiol.">
        <title>The Global Catalogue of Microorganisms (GCM) 10K type strain sequencing project: providing services to taxonomists for standard genome sequencing and annotation.</title>
        <authorList>
            <consortium name="The Broad Institute Genomics Platform"/>
            <consortium name="The Broad Institute Genome Sequencing Center for Infectious Disease"/>
            <person name="Wu L."/>
            <person name="Ma J."/>
        </authorList>
    </citation>
    <scope>NUCLEOTIDE SEQUENCE [LARGE SCALE GENOMIC DNA]</scope>
    <source>
        <strain evidence="3">PCU 280</strain>
    </source>
</reference>
<feature type="signal peptide" evidence="1">
    <location>
        <begin position="1"/>
        <end position="26"/>
    </location>
</feature>
<gene>
    <name evidence="2" type="ORF">ACFP56_04350</name>
</gene>
<evidence type="ECO:0000313" key="2">
    <source>
        <dbReference type="EMBL" id="MFC6331844.1"/>
    </source>
</evidence>
<comment type="caution">
    <text evidence="2">The sequence shown here is derived from an EMBL/GenBank/DDBJ whole genome shotgun (WGS) entry which is preliminary data.</text>
</comment>